<evidence type="ECO:0000313" key="3">
    <source>
        <dbReference type="Proteomes" id="UP000095009"/>
    </source>
</evidence>
<name>A0A1E3PRR7_9ASCO</name>
<gene>
    <name evidence="2" type="ORF">NADFUDRAFT_48780</name>
</gene>
<keyword evidence="1" id="KW-0732">Signal</keyword>
<dbReference type="AlphaFoldDB" id="A0A1E3PRR7"/>
<feature type="chain" id="PRO_5009133942" evidence="1">
    <location>
        <begin position="18"/>
        <end position="111"/>
    </location>
</feature>
<dbReference type="EMBL" id="KV454406">
    <property type="protein sequence ID" value="ODQ68125.1"/>
    <property type="molecule type" value="Genomic_DNA"/>
</dbReference>
<dbReference type="Proteomes" id="UP000095009">
    <property type="component" value="Unassembled WGS sequence"/>
</dbReference>
<proteinExistence type="predicted"/>
<reference evidence="2 3" key="1">
    <citation type="journal article" date="2016" name="Proc. Natl. Acad. Sci. U.S.A.">
        <title>Comparative genomics of biotechnologically important yeasts.</title>
        <authorList>
            <person name="Riley R."/>
            <person name="Haridas S."/>
            <person name="Wolfe K.H."/>
            <person name="Lopes M.R."/>
            <person name="Hittinger C.T."/>
            <person name="Goeker M."/>
            <person name="Salamov A.A."/>
            <person name="Wisecaver J.H."/>
            <person name="Long T.M."/>
            <person name="Calvey C.H."/>
            <person name="Aerts A.L."/>
            <person name="Barry K.W."/>
            <person name="Choi C."/>
            <person name="Clum A."/>
            <person name="Coughlan A.Y."/>
            <person name="Deshpande S."/>
            <person name="Douglass A.P."/>
            <person name="Hanson S.J."/>
            <person name="Klenk H.-P."/>
            <person name="LaButti K.M."/>
            <person name="Lapidus A."/>
            <person name="Lindquist E.A."/>
            <person name="Lipzen A.M."/>
            <person name="Meier-Kolthoff J.P."/>
            <person name="Ohm R.A."/>
            <person name="Otillar R.P."/>
            <person name="Pangilinan J.L."/>
            <person name="Peng Y."/>
            <person name="Rokas A."/>
            <person name="Rosa C.A."/>
            <person name="Scheuner C."/>
            <person name="Sibirny A.A."/>
            <person name="Slot J.C."/>
            <person name="Stielow J.B."/>
            <person name="Sun H."/>
            <person name="Kurtzman C.P."/>
            <person name="Blackwell M."/>
            <person name="Grigoriev I.V."/>
            <person name="Jeffries T.W."/>
        </authorList>
    </citation>
    <scope>NUCLEOTIDE SEQUENCE [LARGE SCALE GENOMIC DNA]</scope>
    <source>
        <strain evidence="2 3">DSM 6958</strain>
    </source>
</reference>
<accession>A0A1E3PRR7</accession>
<feature type="signal peptide" evidence="1">
    <location>
        <begin position="1"/>
        <end position="17"/>
    </location>
</feature>
<sequence length="111" mass="10822">MSSVLIAALFLSTSVSAQLVSSLLGDLTSFFPSLLESSTQTESASITSASVTSQTSVSSVVTSPVITSATSAASATTSAATTTTSNGAAGQCDLNLSLVGAVMIGVVAQVL</sequence>
<evidence type="ECO:0000256" key="1">
    <source>
        <dbReference type="SAM" id="SignalP"/>
    </source>
</evidence>
<organism evidence="2 3">
    <name type="scientific">Nadsonia fulvescens var. elongata DSM 6958</name>
    <dbReference type="NCBI Taxonomy" id="857566"/>
    <lineage>
        <taxon>Eukaryota</taxon>
        <taxon>Fungi</taxon>
        <taxon>Dikarya</taxon>
        <taxon>Ascomycota</taxon>
        <taxon>Saccharomycotina</taxon>
        <taxon>Dipodascomycetes</taxon>
        <taxon>Dipodascales</taxon>
        <taxon>Dipodascales incertae sedis</taxon>
        <taxon>Nadsonia</taxon>
    </lineage>
</organism>
<protein>
    <submittedName>
        <fullName evidence="2">Uncharacterized protein</fullName>
    </submittedName>
</protein>
<evidence type="ECO:0000313" key="2">
    <source>
        <dbReference type="EMBL" id="ODQ68125.1"/>
    </source>
</evidence>
<keyword evidence="3" id="KW-1185">Reference proteome</keyword>